<accession>A0AAW0EAT7</accession>
<evidence type="ECO:0000313" key="2">
    <source>
        <dbReference type="Proteomes" id="UP001362999"/>
    </source>
</evidence>
<evidence type="ECO:0000313" key="1">
    <source>
        <dbReference type="EMBL" id="KAK7062184.1"/>
    </source>
</evidence>
<dbReference type="EMBL" id="JAWWNJ010000002">
    <property type="protein sequence ID" value="KAK7062184.1"/>
    <property type="molecule type" value="Genomic_DNA"/>
</dbReference>
<sequence length="110" mass="11925">MFADDELVACIPPDALISHEAKVTGKILVGAFKRVLARSTEEGSRTIVHAVATPEPQSLHGQYITACRVAGQSEFLGRPEGIGFRTSLWEETIRALSKVEARVGEIVKAH</sequence>
<dbReference type="AlphaFoldDB" id="A0AAW0EAT7"/>
<dbReference type="Proteomes" id="UP001362999">
    <property type="component" value="Unassembled WGS sequence"/>
</dbReference>
<organism evidence="1 2">
    <name type="scientific">Favolaschia claudopus</name>
    <dbReference type="NCBI Taxonomy" id="2862362"/>
    <lineage>
        <taxon>Eukaryota</taxon>
        <taxon>Fungi</taxon>
        <taxon>Dikarya</taxon>
        <taxon>Basidiomycota</taxon>
        <taxon>Agaricomycotina</taxon>
        <taxon>Agaricomycetes</taxon>
        <taxon>Agaricomycetidae</taxon>
        <taxon>Agaricales</taxon>
        <taxon>Marasmiineae</taxon>
        <taxon>Mycenaceae</taxon>
        <taxon>Favolaschia</taxon>
    </lineage>
</organism>
<proteinExistence type="predicted"/>
<gene>
    <name evidence="1" type="ORF">R3P38DRAFT_3491991</name>
</gene>
<reference evidence="1 2" key="1">
    <citation type="journal article" date="2024" name="J Genomics">
        <title>Draft genome sequencing and assembly of Favolaschia claudopus CIRM-BRFM 2984 isolated from oak limbs.</title>
        <authorList>
            <person name="Navarro D."/>
            <person name="Drula E."/>
            <person name="Chaduli D."/>
            <person name="Cazenave R."/>
            <person name="Ahrendt S."/>
            <person name="Wang J."/>
            <person name="Lipzen A."/>
            <person name="Daum C."/>
            <person name="Barry K."/>
            <person name="Grigoriev I.V."/>
            <person name="Favel A."/>
            <person name="Rosso M.N."/>
            <person name="Martin F."/>
        </authorList>
    </citation>
    <scope>NUCLEOTIDE SEQUENCE [LARGE SCALE GENOMIC DNA]</scope>
    <source>
        <strain evidence="1 2">CIRM-BRFM 2984</strain>
    </source>
</reference>
<protein>
    <submittedName>
        <fullName evidence="1">Uncharacterized protein</fullName>
    </submittedName>
</protein>
<keyword evidence="2" id="KW-1185">Reference proteome</keyword>
<comment type="caution">
    <text evidence="1">The sequence shown here is derived from an EMBL/GenBank/DDBJ whole genome shotgun (WGS) entry which is preliminary data.</text>
</comment>
<name>A0AAW0EAT7_9AGAR</name>